<keyword evidence="4" id="KW-1185">Reference proteome</keyword>
<dbReference type="AlphaFoldDB" id="A0A6C2YLG1"/>
<dbReference type="RefSeq" id="WP_162657405.1">
    <property type="nucleotide sequence ID" value="NZ_LR593887.1"/>
</dbReference>
<evidence type="ECO:0000313" key="4">
    <source>
        <dbReference type="Proteomes" id="UP000464378"/>
    </source>
</evidence>
<dbReference type="InterPro" id="IPR012902">
    <property type="entry name" value="N_methyl_site"/>
</dbReference>
<dbReference type="EMBL" id="LR593887">
    <property type="protein sequence ID" value="VTS00708.1"/>
    <property type="molecule type" value="Genomic_DNA"/>
</dbReference>
<evidence type="ECO:0000256" key="1">
    <source>
        <dbReference type="SAM" id="Phobius"/>
    </source>
</evidence>
<dbReference type="InterPro" id="IPR045584">
    <property type="entry name" value="Pilin-like"/>
</dbReference>
<accession>A0A6C2YLG1</accession>
<dbReference type="Gene3D" id="3.30.700.10">
    <property type="entry name" value="Glycoprotein, Type 4 Pilin"/>
    <property type="match status" value="1"/>
</dbReference>
<protein>
    <recommendedName>
        <fullName evidence="2">DUF1559 domain-containing protein</fullName>
    </recommendedName>
</protein>
<dbReference type="InterPro" id="IPR011453">
    <property type="entry name" value="DUF1559"/>
</dbReference>
<sequence length="298" mass="32776">MPRKGLTLIELLVVLGILGVLIGLLLPAVQQVRQAAMRLTSVNKVKQLTLAFLQATDERQGTFPELEYWPASLHLGPERADVFKATLPYLGEAVVADWIQRPQKDPFPGSLYLKVLLNPGDPTLGRNPHRFELTETRYSSYAANAWMIREGKQITGCSDGLSHTIAFSEHYSQQCGNAYFFYSSYTRYRNIWEGFAGPAGPAYFADGGPGRGENPRHSGDDYPITVGGESRSSLGGGRTFQDRPRIEDCDPRLPQSTYGSGLQIGMLDGSVQTLSPSVSETVFWSLVSPNAGEITAWE</sequence>
<dbReference type="InParanoid" id="A0A6C2YLG1"/>
<dbReference type="NCBIfam" id="TIGR02532">
    <property type="entry name" value="IV_pilin_GFxxxE"/>
    <property type="match status" value="1"/>
</dbReference>
<keyword evidence="1" id="KW-0472">Membrane</keyword>
<evidence type="ECO:0000313" key="3">
    <source>
        <dbReference type="EMBL" id="VIP02207.1"/>
    </source>
</evidence>
<evidence type="ECO:0000259" key="2">
    <source>
        <dbReference type="Pfam" id="PF07596"/>
    </source>
</evidence>
<dbReference type="Pfam" id="PF07596">
    <property type="entry name" value="SBP_bac_10"/>
    <property type="match status" value="1"/>
</dbReference>
<dbReference type="PROSITE" id="PS00409">
    <property type="entry name" value="PROKAR_NTER_METHYL"/>
    <property type="match status" value="1"/>
</dbReference>
<keyword evidence="1" id="KW-0812">Transmembrane</keyword>
<dbReference type="Proteomes" id="UP000464378">
    <property type="component" value="Chromosome"/>
</dbReference>
<keyword evidence="1" id="KW-1133">Transmembrane helix</keyword>
<reference evidence="3" key="1">
    <citation type="submission" date="2019-04" db="EMBL/GenBank/DDBJ databases">
        <authorList>
            <consortium name="Science for Life Laboratories"/>
        </authorList>
    </citation>
    <scope>NUCLEOTIDE SEQUENCE</scope>
    <source>
        <strain evidence="3">MBLW1</strain>
    </source>
</reference>
<dbReference type="PANTHER" id="PTHR30093">
    <property type="entry name" value="GENERAL SECRETION PATHWAY PROTEIN G"/>
    <property type="match status" value="1"/>
</dbReference>
<dbReference type="KEGG" id="tim:GMBLW1_17530"/>
<feature type="domain" description="DUF1559" evidence="2">
    <location>
        <begin position="30"/>
        <end position="278"/>
    </location>
</feature>
<dbReference type="PANTHER" id="PTHR30093:SF2">
    <property type="entry name" value="TYPE II SECRETION SYSTEM PROTEIN H"/>
    <property type="match status" value="1"/>
</dbReference>
<feature type="transmembrane region" description="Helical" evidence="1">
    <location>
        <begin position="6"/>
        <end position="29"/>
    </location>
</feature>
<name>A0A6C2YLG1_9BACT</name>
<organism evidence="3">
    <name type="scientific">Tuwongella immobilis</name>
    <dbReference type="NCBI Taxonomy" id="692036"/>
    <lineage>
        <taxon>Bacteria</taxon>
        <taxon>Pseudomonadati</taxon>
        <taxon>Planctomycetota</taxon>
        <taxon>Planctomycetia</taxon>
        <taxon>Gemmatales</taxon>
        <taxon>Gemmataceae</taxon>
        <taxon>Tuwongella</taxon>
    </lineage>
</organism>
<proteinExistence type="predicted"/>
<gene>
    <name evidence="3" type="ORF">GMBLW1_17530</name>
</gene>
<dbReference type="EMBL" id="LR586016">
    <property type="protein sequence ID" value="VIP02207.1"/>
    <property type="molecule type" value="Genomic_DNA"/>
</dbReference>
<dbReference type="Pfam" id="PF07963">
    <property type="entry name" value="N_methyl"/>
    <property type="match status" value="1"/>
</dbReference>
<dbReference type="SUPFAM" id="SSF54523">
    <property type="entry name" value="Pili subunits"/>
    <property type="match status" value="1"/>
</dbReference>